<name>A0A061QXT9_9CHLO</name>
<dbReference type="GO" id="GO:0004222">
    <property type="term" value="F:metalloendopeptidase activity"/>
    <property type="evidence" value="ECO:0007669"/>
    <property type="project" value="TreeGrafter"/>
</dbReference>
<dbReference type="PANTHER" id="PTHR21666:SF270">
    <property type="entry name" value="MUREIN HYDROLASE ACTIVATOR ENVC"/>
    <property type="match status" value="1"/>
</dbReference>
<feature type="domain" description="M23ase beta-sheet core" evidence="2">
    <location>
        <begin position="109"/>
        <end position="218"/>
    </location>
</feature>
<evidence type="ECO:0000256" key="1">
    <source>
        <dbReference type="SAM" id="SignalP"/>
    </source>
</evidence>
<dbReference type="InterPro" id="IPR050570">
    <property type="entry name" value="Cell_wall_metabolism_enzyme"/>
</dbReference>
<dbReference type="InterPro" id="IPR016047">
    <property type="entry name" value="M23ase_b-sheet_dom"/>
</dbReference>
<feature type="signal peptide" evidence="1">
    <location>
        <begin position="1"/>
        <end position="21"/>
    </location>
</feature>
<dbReference type="PANTHER" id="PTHR21666">
    <property type="entry name" value="PEPTIDASE-RELATED"/>
    <property type="match status" value="1"/>
</dbReference>
<protein>
    <submittedName>
        <fullName evidence="3">Exported peptidase</fullName>
    </submittedName>
</protein>
<evidence type="ECO:0000259" key="2">
    <source>
        <dbReference type="Pfam" id="PF01551"/>
    </source>
</evidence>
<dbReference type="EMBL" id="GBEZ01022314">
    <property type="protein sequence ID" value="JAC64523.1"/>
    <property type="molecule type" value="Transcribed_RNA"/>
</dbReference>
<dbReference type="Pfam" id="PF01551">
    <property type="entry name" value="Peptidase_M23"/>
    <property type="match status" value="1"/>
</dbReference>
<sequence>MSLSCLFVLNCLFLLATVTLAQRGVFELDSFWPLCGFDTEVSSDTSMPCSPSDCYHQPEKFPPDWSPVLGCPSSRRENIVGGVQSVMDGPIRSAFGPRPLYSAAERYDFHRGIDLACPLGTPVFAIADGYVKAAGDKSGYTDPVIIVRHYRPGYTSCSGKDSYGNYVGCYHAMYLHMRDTSVQPPVVTAGDDVVAGQLLGFSGASSSGFAHLHFEIRDAISEDRFSWYSRYAVNPLAALPYRSSQPIQVSVGSPVLDQDTYTVAVTVETSHRHDIQGIKLQVYDNAGQLVFQPGDAHNEAGYLVKPSSFVFEDWNLQYAHSDSYRFPWSSYQAGGENECPYHEIHLPPASYSPNYHLDQADPEDFKVGLFNGVRVELKQYSYYREGGYYVRISFQALRSSNGISCVKAVVPLADGSSVNSSWGGSNCPQE</sequence>
<dbReference type="InterPro" id="IPR011055">
    <property type="entry name" value="Dup_hybrid_motif"/>
</dbReference>
<dbReference type="AlphaFoldDB" id="A0A061QXT9"/>
<reference evidence="3" key="1">
    <citation type="submission" date="2014-05" db="EMBL/GenBank/DDBJ databases">
        <title>The transcriptome of the halophilic microalga Tetraselmis sp. GSL018 isolated from the Great Salt Lake, Utah.</title>
        <authorList>
            <person name="Jinkerson R.E."/>
            <person name="D'Adamo S."/>
            <person name="Posewitz M.C."/>
        </authorList>
    </citation>
    <scope>NUCLEOTIDE SEQUENCE</scope>
    <source>
        <strain evidence="3">GSL018</strain>
    </source>
</reference>
<dbReference type="SUPFAM" id="SSF51261">
    <property type="entry name" value="Duplicated hybrid motif"/>
    <property type="match status" value="1"/>
</dbReference>
<keyword evidence="1" id="KW-0732">Signal</keyword>
<evidence type="ECO:0000313" key="3">
    <source>
        <dbReference type="EMBL" id="JAC64523.1"/>
    </source>
</evidence>
<proteinExistence type="predicted"/>
<gene>
    <name evidence="3" type="ORF">TSPGSL018_18147</name>
</gene>
<accession>A0A061QXT9</accession>
<dbReference type="CDD" id="cd12797">
    <property type="entry name" value="M23_peptidase"/>
    <property type="match status" value="1"/>
</dbReference>
<dbReference type="Gene3D" id="2.70.70.10">
    <property type="entry name" value="Glucose Permease (Domain IIA)"/>
    <property type="match status" value="1"/>
</dbReference>
<organism evidence="3">
    <name type="scientific">Tetraselmis sp. GSL018</name>
    <dbReference type="NCBI Taxonomy" id="582737"/>
    <lineage>
        <taxon>Eukaryota</taxon>
        <taxon>Viridiplantae</taxon>
        <taxon>Chlorophyta</taxon>
        <taxon>core chlorophytes</taxon>
        <taxon>Chlorodendrophyceae</taxon>
        <taxon>Chlorodendrales</taxon>
        <taxon>Chlorodendraceae</taxon>
        <taxon>Tetraselmis</taxon>
    </lineage>
</organism>
<feature type="chain" id="PRO_5030002133" evidence="1">
    <location>
        <begin position="22"/>
        <end position="430"/>
    </location>
</feature>